<evidence type="ECO:0000313" key="1">
    <source>
        <dbReference type="EMBL" id="GAH70069.1"/>
    </source>
</evidence>
<gene>
    <name evidence="1" type="ORF">S03H2_51034</name>
</gene>
<proteinExistence type="predicted"/>
<dbReference type="EMBL" id="BARU01032352">
    <property type="protein sequence ID" value="GAH70069.1"/>
    <property type="molecule type" value="Genomic_DNA"/>
</dbReference>
<organism evidence="1">
    <name type="scientific">marine sediment metagenome</name>
    <dbReference type="NCBI Taxonomy" id="412755"/>
    <lineage>
        <taxon>unclassified sequences</taxon>
        <taxon>metagenomes</taxon>
        <taxon>ecological metagenomes</taxon>
    </lineage>
</organism>
<comment type="caution">
    <text evidence="1">The sequence shown here is derived from an EMBL/GenBank/DDBJ whole genome shotgun (WGS) entry which is preliminary data.</text>
</comment>
<accession>X1IVE9</accession>
<reference evidence="1" key="1">
    <citation type="journal article" date="2014" name="Front. Microbiol.">
        <title>High frequency of phylogenetically diverse reductive dehalogenase-homologous genes in deep subseafloor sedimentary metagenomes.</title>
        <authorList>
            <person name="Kawai M."/>
            <person name="Futagami T."/>
            <person name="Toyoda A."/>
            <person name="Takaki Y."/>
            <person name="Nishi S."/>
            <person name="Hori S."/>
            <person name="Arai W."/>
            <person name="Tsubouchi T."/>
            <person name="Morono Y."/>
            <person name="Uchiyama I."/>
            <person name="Ito T."/>
            <person name="Fujiyama A."/>
            <person name="Inagaki F."/>
            <person name="Takami H."/>
        </authorList>
    </citation>
    <scope>NUCLEOTIDE SEQUENCE</scope>
    <source>
        <strain evidence="1">Expedition CK06-06</strain>
    </source>
</reference>
<name>X1IVE9_9ZZZZ</name>
<protein>
    <submittedName>
        <fullName evidence="1">Uncharacterized protein</fullName>
    </submittedName>
</protein>
<dbReference type="AlphaFoldDB" id="X1IVE9"/>
<sequence>MNAAWLAALVATAPDTEEKDVTPEQWFTIRDAVLDDVGKF</sequence>